<gene>
    <name evidence="2" type="ORF">TM448B02817_0005</name>
</gene>
<reference evidence="2" key="1">
    <citation type="submission" date="2020-03" db="EMBL/GenBank/DDBJ databases">
        <title>The deep terrestrial virosphere.</title>
        <authorList>
            <person name="Holmfeldt K."/>
            <person name="Nilsson E."/>
            <person name="Simone D."/>
            <person name="Lopez-Fernandez M."/>
            <person name="Wu X."/>
            <person name="de Brujin I."/>
            <person name="Lundin D."/>
            <person name="Andersson A."/>
            <person name="Bertilsson S."/>
            <person name="Dopson M."/>
        </authorList>
    </citation>
    <scope>NUCLEOTIDE SEQUENCE</scope>
    <source>
        <strain evidence="2">TM448B02817</strain>
    </source>
</reference>
<keyword evidence="1" id="KW-1133">Transmembrane helix</keyword>
<proteinExistence type="predicted"/>
<dbReference type="AlphaFoldDB" id="A0A6M3XYI3"/>
<protein>
    <submittedName>
        <fullName evidence="2">Uncharacterized protein</fullName>
    </submittedName>
</protein>
<sequence>MSLIVWLTLRDMITIHREWVFVIIPAIVLFAGLIQYLTGYFMDRYKIIDDLQKWDLERSPLITKILKQTEVENEQNNNKN</sequence>
<keyword evidence="1" id="KW-0812">Transmembrane</keyword>
<keyword evidence="1" id="KW-0472">Membrane</keyword>
<evidence type="ECO:0000313" key="2">
    <source>
        <dbReference type="EMBL" id="QJI01854.1"/>
    </source>
</evidence>
<name>A0A6M3XYI3_9ZZZZ</name>
<organism evidence="2">
    <name type="scientific">viral metagenome</name>
    <dbReference type="NCBI Taxonomy" id="1070528"/>
    <lineage>
        <taxon>unclassified sequences</taxon>
        <taxon>metagenomes</taxon>
        <taxon>organismal metagenomes</taxon>
    </lineage>
</organism>
<feature type="transmembrane region" description="Helical" evidence="1">
    <location>
        <begin position="20"/>
        <end position="42"/>
    </location>
</feature>
<dbReference type="EMBL" id="MT144956">
    <property type="protein sequence ID" value="QJI01854.1"/>
    <property type="molecule type" value="Genomic_DNA"/>
</dbReference>
<accession>A0A6M3XYI3</accession>
<evidence type="ECO:0000256" key="1">
    <source>
        <dbReference type="SAM" id="Phobius"/>
    </source>
</evidence>